<keyword evidence="3" id="KW-1185">Reference proteome</keyword>
<evidence type="ECO:0000259" key="1">
    <source>
        <dbReference type="SMART" id="SM00776"/>
    </source>
</evidence>
<protein>
    <submittedName>
        <fullName evidence="2">NPCBM/NEW2 domain protein</fullName>
    </submittedName>
</protein>
<evidence type="ECO:0000313" key="2">
    <source>
        <dbReference type="EMBL" id="QDU40494.1"/>
    </source>
</evidence>
<dbReference type="Proteomes" id="UP000320496">
    <property type="component" value="Chromosome"/>
</dbReference>
<dbReference type="Gene3D" id="2.60.120.1060">
    <property type="entry name" value="NPCBM/NEW2 domain"/>
    <property type="match status" value="1"/>
</dbReference>
<dbReference type="SUPFAM" id="SSF49785">
    <property type="entry name" value="Galactose-binding domain-like"/>
    <property type="match status" value="1"/>
</dbReference>
<dbReference type="InterPro" id="IPR008979">
    <property type="entry name" value="Galactose-bd-like_sf"/>
</dbReference>
<reference evidence="2 3" key="1">
    <citation type="submission" date="2019-02" db="EMBL/GenBank/DDBJ databases">
        <title>Deep-cultivation of Planctomycetes and their phenomic and genomic characterization uncovers novel biology.</title>
        <authorList>
            <person name="Wiegand S."/>
            <person name="Jogler M."/>
            <person name="Boedeker C."/>
            <person name="Pinto D."/>
            <person name="Vollmers J."/>
            <person name="Rivas-Marin E."/>
            <person name="Kohn T."/>
            <person name="Peeters S.H."/>
            <person name="Heuer A."/>
            <person name="Rast P."/>
            <person name="Oberbeckmann S."/>
            <person name="Bunk B."/>
            <person name="Jeske O."/>
            <person name="Meyerdierks A."/>
            <person name="Storesund J.E."/>
            <person name="Kallscheuer N."/>
            <person name="Luecker S."/>
            <person name="Lage O.M."/>
            <person name="Pohl T."/>
            <person name="Merkel B.J."/>
            <person name="Hornburger P."/>
            <person name="Mueller R.-W."/>
            <person name="Bruemmer F."/>
            <person name="Labrenz M."/>
            <person name="Spormann A.M."/>
            <person name="Op den Camp H."/>
            <person name="Overmann J."/>
            <person name="Amann R."/>
            <person name="Jetten M.S.M."/>
            <person name="Mascher T."/>
            <person name="Medema M.H."/>
            <person name="Devos D.P."/>
            <person name="Kaster A.-K."/>
            <person name="Ovreas L."/>
            <person name="Rohde M."/>
            <person name="Galperin M.Y."/>
            <person name="Jogler C."/>
        </authorList>
    </citation>
    <scope>NUCLEOTIDE SEQUENCE [LARGE SCALE GENOMIC DNA]</scope>
    <source>
        <strain evidence="2 3">Mal4</strain>
    </source>
</reference>
<evidence type="ECO:0000313" key="3">
    <source>
        <dbReference type="Proteomes" id="UP000320496"/>
    </source>
</evidence>
<dbReference type="RefSeq" id="WP_197443759.1">
    <property type="nucleotide sequence ID" value="NZ_CP036275.1"/>
</dbReference>
<accession>A0A517ZDD0</accession>
<dbReference type="AlphaFoldDB" id="A0A517ZDD0"/>
<organism evidence="2 3">
    <name type="scientific">Maioricimonas rarisocia</name>
    <dbReference type="NCBI Taxonomy" id="2528026"/>
    <lineage>
        <taxon>Bacteria</taxon>
        <taxon>Pseudomonadati</taxon>
        <taxon>Planctomycetota</taxon>
        <taxon>Planctomycetia</taxon>
        <taxon>Planctomycetales</taxon>
        <taxon>Planctomycetaceae</taxon>
        <taxon>Maioricimonas</taxon>
    </lineage>
</organism>
<dbReference type="EMBL" id="CP036275">
    <property type="protein sequence ID" value="QDU40494.1"/>
    <property type="molecule type" value="Genomic_DNA"/>
</dbReference>
<gene>
    <name evidence="2" type="ORF">Mal4_48520</name>
</gene>
<dbReference type="Pfam" id="PF08305">
    <property type="entry name" value="NPCBM"/>
    <property type="match status" value="1"/>
</dbReference>
<name>A0A517ZDD0_9PLAN</name>
<proteinExistence type="predicted"/>
<dbReference type="SMART" id="SM00776">
    <property type="entry name" value="NPCBM"/>
    <property type="match status" value="1"/>
</dbReference>
<dbReference type="KEGG" id="mri:Mal4_48520"/>
<dbReference type="InterPro" id="IPR013222">
    <property type="entry name" value="Glyco_hyd_98_carb-bd"/>
</dbReference>
<feature type="domain" description="Glycosyl hydrolase family 98 putative carbohydrate-binding module" evidence="1">
    <location>
        <begin position="283"/>
        <end position="420"/>
    </location>
</feature>
<sequence length="424" mass="44963">MVSCRSFSDSARALLVAAVLLTRLTFTPSVGRADDAAASDCTVLAVDGAQIHGELSRIDGESVHLSGQQTAETVLPLDSVIALRMMKPPAAPPESPGQWLLFANGDRVAAEAVRFDGEEILTRPAALLAVDEWRVPVEMLAAVTWSQKGTAPERLETRLRGDGLREDLLLLTNGDRVTGELLTFDEQNVAIETSVGEIPIERSRLAGLAFNPDLVVPPSTPSQGAVIGFHDGGRMTVRSVRLDGAVRTFEVEPLFGAALRLPIDAVSMIELVRPGLRSLAVVDVSDVTVEQTPYLSSAPSPVWNGNVAGGALRLRGMTCPRGVGMLSGTSLTFRVQSGDEAFLAVVGIDDAADGQGSARFSVLLDGGEVWSSGELTGQNEPVVVGPLDVAGANRLTLRVDFGEYGDIRDFADWCTPVIVRTQAK</sequence>
<dbReference type="InterPro" id="IPR038637">
    <property type="entry name" value="NPCBM_sf"/>
</dbReference>